<dbReference type="InterPro" id="IPR039421">
    <property type="entry name" value="Type_1_exporter"/>
</dbReference>
<keyword evidence="4 10" id="KW-0067">ATP-binding</keyword>
<proteinExistence type="predicted"/>
<dbReference type="GO" id="GO:0005886">
    <property type="term" value="C:plasma membrane"/>
    <property type="evidence" value="ECO:0007669"/>
    <property type="project" value="UniProtKB-SubCell"/>
</dbReference>
<feature type="domain" description="ABC transporter" evidence="8">
    <location>
        <begin position="342"/>
        <end position="602"/>
    </location>
</feature>
<dbReference type="STRING" id="46177.SAMN05660976_02417"/>
<protein>
    <submittedName>
        <fullName evidence="10">ATP-binding cassette, subfamily B</fullName>
    </submittedName>
</protein>
<evidence type="ECO:0000256" key="1">
    <source>
        <dbReference type="ARBA" id="ARBA00004651"/>
    </source>
</evidence>
<accession>A0A1H7Q5D0</accession>
<organism evidence="10 11">
    <name type="scientific">Nonomuraea pusilla</name>
    <dbReference type="NCBI Taxonomy" id="46177"/>
    <lineage>
        <taxon>Bacteria</taxon>
        <taxon>Bacillati</taxon>
        <taxon>Actinomycetota</taxon>
        <taxon>Actinomycetes</taxon>
        <taxon>Streptosporangiales</taxon>
        <taxon>Streptosporangiaceae</taxon>
        <taxon>Nonomuraea</taxon>
    </lineage>
</organism>
<evidence type="ECO:0000259" key="8">
    <source>
        <dbReference type="PROSITE" id="PS50893"/>
    </source>
</evidence>
<evidence type="ECO:0000256" key="4">
    <source>
        <dbReference type="ARBA" id="ARBA00022840"/>
    </source>
</evidence>
<dbReference type="Gene3D" id="3.40.50.300">
    <property type="entry name" value="P-loop containing nucleotide triphosphate hydrolases"/>
    <property type="match status" value="1"/>
</dbReference>
<feature type="transmembrane region" description="Helical" evidence="7">
    <location>
        <begin position="21"/>
        <end position="41"/>
    </location>
</feature>
<keyword evidence="6 7" id="KW-0472">Membrane</keyword>
<dbReference type="InterPro" id="IPR003593">
    <property type="entry name" value="AAA+_ATPase"/>
</dbReference>
<keyword evidence="11" id="KW-1185">Reference proteome</keyword>
<dbReference type="SUPFAM" id="SSF52540">
    <property type="entry name" value="P-loop containing nucleoside triphosphate hydrolases"/>
    <property type="match status" value="1"/>
</dbReference>
<dbReference type="PROSITE" id="PS50929">
    <property type="entry name" value="ABC_TM1F"/>
    <property type="match status" value="1"/>
</dbReference>
<dbReference type="InterPro" id="IPR003439">
    <property type="entry name" value="ABC_transporter-like_ATP-bd"/>
</dbReference>
<reference evidence="10 11" key="1">
    <citation type="submission" date="2016-10" db="EMBL/GenBank/DDBJ databases">
        <authorList>
            <person name="de Groot N.N."/>
        </authorList>
    </citation>
    <scope>NUCLEOTIDE SEQUENCE [LARGE SCALE GENOMIC DNA]</scope>
    <source>
        <strain evidence="10 11">DSM 43357</strain>
    </source>
</reference>
<evidence type="ECO:0000256" key="5">
    <source>
        <dbReference type="ARBA" id="ARBA00022989"/>
    </source>
</evidence>
<keyword evidence="3" id="KW-0547">Nucleotide-binding</keyword>
<evidence type="ECO:0000313" key="11">
    <source>
        <dbReference type="Proteomes" id="UP000198953"/>
    </source>
</evidence>
<feature type="transmembrane region" description="Helical" evidence="7">
    <location>
        <begin position="159"/>
        <end position="181"/>
    </location>
</feature>
<comment type="subcellular location">
    <subcellularLocation>
        <location evidence="1">Cell membrane</location>
        <topology evidence="1">Multi-pass membrane protein</topology>
    </subcellularLocation>
</comment>
<feature type="domain" description="ABC transmembrane type-1" evidence="9">
    <location>
        <begin position="22"/>
        <end position="308"/>
    </location>
</feature>
<evidence type="ECO:0000259" key="9">
    <source>
        <dbReference type="PROSITE" id="PS50929"/>
    </source>
</evidence>
<dbReference type="Proteomes" id="UP000198953">
    <property type="component" value="Unassembled WGS sequence"/>
</dbReference>
<dbReference type="GO" id="GO:0016887">
    <property type="term" value="F:ATP hydrolysis activity"/>
    <property type="evidence" value="ECO:0007669"/>
    <property type="project" value="InterPro"/>
</dbReference>
<dbReference type="PROSITE" id="PS00211">
    <property type="entry name" value="ABC_TRANSPORTER_1"/>
    <property type="match status" value="1"/>
</dbReference>
<dbReference type="SUPFAM" id="SSF90123">
    <property type="entry name" value="ABC transporter transmembrane region"/>
    <property type="match status" value="1"/>
</dbReference>
<evidence type="ECO:0000256" key="7">
    <source>
        <dbReference type="SAM" id="Phobius"/>
    </source>
</evidence>
<dbReference type="PROSITE" id="PS50893">
    <property type="entry name" value="ABC_TRANSPORTER_2"/>
    <property type="match status" value="1"/>
</dbReference>
<keyword evidence="2 7" id="KW-0812">Transmembrane</keyword>
<dbReference type="Gene3D" id="1.20.1560.10">
    <property type="entry name" value="ABC transporter type 1, transmembrane domain"/>
    <property type="match status" value="1"/>
</dbReference>
<feature type="transmembrane region" description="Helical" evidence="7">
    <location>
        <begin position="247"/>
        <end position="269"/>
    </location>
</feature>
<dbReference type="InterPro" id="IPR017871">
    <property type="entry name" value="ABC_transporter-like_CS"/>
</dbReference>
<evidence type="ECO:0000256" key="3">
    <source>
        <dbReference type="ARBA" id="ARBA00022741"/>
    </source>
</evidence>
<name>A0A1H7Q5D0_9ACTN</name>
<dbReference type="Pfam" id="PF00005">
    <property type="entry name" value="ABC_tran"/>
    <property type="match status" value="1"/>
</dbReference>
<dbReference type="EMBL" id="FOBF01000005">
    <property type="protein sequence ID" value="SEL42874.1"/>
    <property type="molecule type" value="Genomic_DNA"/>
</dbReference>
<dbReference type="RefSeq" id="WP_055504360.1">
    <property type="nucleotide sequence ID" value="NZ_BBZG01000002.1"/>
</dbReference>
<dbReference type="AlphaFoldDB" id="A0A1H7Q5D0"/>
<feature type="transmembrane region" description="Helical" evidence="7">
    <location>
        <begin position="61"/>
        <end position="83"/>
    </location>
</feature>
<dbReference type="GO" id="GO:0005524">
    <property type="term" value="F:ATP binding"/>
    <property type="evidence" value="ECO:0007669"/>
    <property type="project" value="UniProtKB-KW"/>
</dbReference>
<feature type="transmembrane region" description="Helical" evidence="7">
    <location>
        <begin position="133"/>
        <end position="153"/>
    </location>
</feature>
<dbReference type="SMART" id="SM00382">
    <property type="entry name" value="AAA"/>
    <property type="match status" value="1"/>
</dbReference>
<dbReference type="PANTHER" id="PTHR43394">
    <property type="entry name" value="ATP-DEPENDENT PERMEASE MDL1, MITOCHONDRIAL"/>
    <property type="match status" value="1"/>
</dbReference>
<gene>
    <name evidence="10" type="ORF">SAMN05660976_02417</name>
</gene>
<dbReference type="InterPro" id="IPR027417">
    <property type="entry name" value="P-loop_NTPase"/>
</dbReference>
<dbReference type="GO" id="GO:0015421">
    <property type="term" value="F:ABC-type oligopeptide transporter activity"/>
    <property type="evidence" value="ECO:0007669"/>
    <property type="project" value="TreeGrafter"/>
</dbReference>
<evidence type="ECO:0000256" key="6">
    <source>
        <dbReference type="ARBA" id="ARBA00023136"/>
    </source>
</evidence>
<dbReference type="InterPro" id="IPR036640">
    <property type="entry name" value="ABC1_TM_sf"/>
</dbReference>
<dbReference type="PANTHER" id="PTHR43394:SF1">
    <property type="entry name" value="ATP-BINDING CASSETTE SUB-FAMILY B MEMBER 10, MITOCHONDRIAL"/>
    <property type="match status" value="1"/>
</dbReference>
<evidence type="ECO:0000313" key="10">
    <source>
        <dbReference type="EMBL" id="SEL42874.1"/>
    </source>
</evidence>
<dbReference type="InterPro" id="IPR011527">
    <property type="entry name" value="ABC1_TM_dom"/>
</dbReference>
<evidence type="ECO:0000256" key="2">
    <source>
        <dbReference type="ARBA" id="ARBA00022692"/>
    </source>
</evidence>
<sequence>MSFRALTRALALARSAAPGQIAAYVLLAVLGGLSPLAAAWLTKLLIDRLAAGQVRWLDVAGPAAALAAVGIAGSLTPHAVRYLRAESNRRVKLLATSRIYAAADRIVGLRPFEDPTFQDRLQIARTSGVGSPWMAVEGGLGVVQGAFTVAGFAGTLLLLGPWMAAAVLLAAVPAVLAELALSRRRAAMIAETGQAERREIFYANLLVNPQAAKEVRLFGAGPYLWRRMAAEIRLIHAAGRGVDRRELALQGTLAVLAAVVAGALLLAAVRSAASGTLTVGDVALVVAAVAAVQSALAGAVAEGVSVHQALLLFGHYLAVVDAGPDLPVRPAPLPARPLRRGLELRDVWFRYADDQPWVLRGVNLVLPHGRTTALVGLNGAGKTTLVKLLCRLYDPTRGAVLWDGVDLRDLDPAGLRRRIRAVFQDAVAYELTAGENIGLGDVTALSHDEPSGRALFERAPIEAAARQAGVHDVLAGLPRGYDTMLTRMFFSEADRADPDTGVVLSGGQWQRLSIARGLVLDRPDLLVLDEPSSALDAEAEHEVHARLREHRRGLTSLLISHRLGAVREADTIVVLSDGRVVERGGHDRLMALGGAYARLFDLQAAGYRPAGTDFARRAGDTTEDVA</sequence>
<keyword evidence="5 7" id="KW-1133">Transmembrane helix</keyword>